<organism evidence="1 2">
    <name type="scientific">Fructobacillus apis</name>
    <dbReference type="NCBI Taxonomy" id="2935017"/>
    <lineage>
        <taxon>Bacteria</taxon>
        <taxon>Bacillati</taxon>
        <taxon>Bacillota</taxon>
        <taxon>Bacilli</taxon>
        <taxon>Lactobacillales</taxon>
        <taxon>Lactobacillaceae</taxon>
        <taxon>Fructobacillus</taxon>
    </lineage>
</organism>
<sequence length="187" mass="21536">MTTERLQQYYELLEMSYDDAVKTLLTDHGAVPGDYFIEKSYNKWVAGENKLPGKNKNLSRTDEGLEIHQNAEDEYEDMGNPVAIEKQDIPFSLQKADTLCYVDKWEHTILHALIAIKTKGQHGLPGFNTYLMPIVKEWYIDEKAPSDSAPQWYKNSYNAAKLDKKEATELLTKIVNMLDEALKDVRF</sequence>
<dbReference type="RefSeq" id="WP_252443968.1">
    <property type="nucleotide sequence ID" value="NZ_JAMWYK010000008.1"/>
</dbReference>
<evidence type="ECO:0000313" key="1">
    <source>
        <dbReference type="EMBL" id="MCO0832622.1"/>
    </source>
</evidence>
<comment type="caution">
    <text evidence="1">The sequence shown here is derived from an EMBL/GenBank/DDBJ whole genome shotgun (WGS) entry which is preliminary data.</text>
</comment>
<name>A0ABT0ZRM5_9LACO</name>
<dbReference type="Proteomes" id="UP001523234">
    <property type="component" value="Unassembled WGS sequence"/>
</dbReference>
<gene>
    <name evidence="1" type="ORF">NFX39_05965</name>
</gene>
<evidence type="ECO:0008006" key="3">
    <source>
        <dbReference type="Google" id="ProtNLM"/>
    </source>
</evidence>
<reference evidence="1 2" key="1">
    <citation type="submission" date="2022-06" db="EMBL/GenBank/DDBJ databases">
        <title>Fructobacillus taiwanensis sp. nov., isolated from the honeybee.</title>
        <authorList>
            <person name="Chen Y.-S."/>
            <person name="Wang L.-T."/>
            <person name="Lee Y.-S."/>
            <person name="Chang Y.-C."/>
            <person name="Wu H.-C."/>
            <person name="Liao C.-Y."/>
            <person name="Chen W.-H."/>
            <person name="Deng J.-N."/>
            <person name="Wang Y.-H."/>
        </authorList>
    </citation>
    <scope>NUCLEOTIDE SEQUENCE [LARGE SCALE GENOMIC DNA]</scope>
    <source>
        <strain evidence="1 2">W13</strain>
    </source>
</reference>
<accession>A0ABT0ZRM5</accession>
<protein>
    <recommendedName>
        <fullName evidence="3">Phage protein</fullName>
    </recommendedName>
</protein>
<evidence type="ECO:0000313" key="2">
    <source>
        <dbReference type="Proteomes" id="UP001523234"/>
    </source>
</evidence>
<dbReference type="EMBL" id="JAMWYK010000008">
    <property type="protein sequence ID" value="MCO0832622.1"/>
    <property type="molecule type" value="Genomic_DNA"/>
</dbReference>
<keyword evidence="2" id="KW-1185">Reference proteome</keyword>
<proteinExistence type="predicted"/>